<dbReference type="PRINTS" id="PR00164">
    <property type="entry name" value="ABC2TRNSPORT"/>
</dbReference>
<feature type="transmembrane region" description="Helical" evidence="11">
    <location>
        <begin position="180"/>
        <end position="201"/>
    </location>
</feature>
<accession>A0A014QA30</accession>
<reference evidence="13 14" key="1">
    <citation type="submission" date="2014-01" db="EMBL/GenBank/DDBJ databases">
        <title>Interspecies Systems Biology Uncovers Metabolites Affecting C. elegans Gene Expression and Life History Traits.</title>
        <authorList>
            <person name="Watson E."/>
            <person name="Macneil L.T."/>
            <person name="Ritter A.D."/>
            <person name="Yilmaz L.S."/>
            <person name="Rosebrock A.P."/>
            <person name="Caudy A.A."/>
            <person name="Walhout A.J."/>
        </authorList>
    </citation>
    <scope>NUCLEOTIDE SEQUENCE [LARGE SCALE GENOMIC DNA]</scope>
    <source>
        <strain evidence="13 14">DA1877</strain>
    </source>
</reference>
<evidence type="ECO:0000256" key="2">
    <source>
        <dbReference type="ARBA" id="ARBA00007783"/>
    </source>
</evidence>
<evidence type="ECO:0000256" key="4">
    <source>
        <dbReference type="ARBA" id="ARBA00022475"/>
    </source>
</evidence>
<dbReference type="GO" id="GO:0015774">
    <property type="term" value="P:polysaccharide transport"/>
    <property type="evidence" value="ECO:0007669"/>
    <property type="project" value="UniProtKB-KW"/>
</dbReference>
<comment type="caution">
    <text evidence="13">The sequence shown here is derived from an EMBL/GenBank/DDBJ whole genome shotgun (WGS) entry which is preliminary data.</text>
</comment>
<name>A0A014QA30_9BURK</name>
<dbReference type="GO" id="GO:0140359">
    <property type="term" value="F:ABC-type transporter activity"/>
    <property type="evidence" value="ECO:0007669"/>
    <property type="project" value="InterPro"/>
</dbReference>
<gene>
    <name evidence="13" type="ORF">AX13_01510</name>
</gene>
<evidence type="ECO:0000256" key="5">
    <source>
        <dbReference type="ARBA" id="ARBA00022597"/>
    </source>
</evidence>
<proteinExistence type="inferred from homology"/>
<dbReference type="Pfam" id="PF01061">
    <property type="entry name" value="ABC2_membrane"/>
    <property type="match status" value="1"/>
</dbReference>
<comment type="similarity">
    <text evidence="2 11">Belongs to the ABC-2 integral membrane protein family.</text>
</comment>
<evidence type="ECO:0000256" key="6">
    <source>
        <dbReference type="ARBA" id="ARBA00022692"/>
    </source>
</evidence>
<evidence type="ECO:0000256" key="3">
    <source>
        <dbReference type="ARBA" id="ARBA00022448"/>
    </source>
</evidence>
<dbReference type="InterPro" id="IPR047817">
    <property type="entry name" value="ABC2_TM_bact-type"/>
</dbReference>
<dbReference type="GO" id="GO:0043190">
    <property type="term" value="C:ATP-binding cassette (ABC) transporter complex"/>
    <property type="evidence" value="ECO:0007669"/>
    <property type="project" value="InterPro"/>
</dbReference>
<keyword evidence="5" id="KW-0762">Sugar transport</keyword>
<feature type="transmembrane region" description="Helical" evidence="11">
    <location>
        <begin position="65"/>
        <end position="83"/>
    </location>
</feature>
<evidence type="ECO:0000256" key="1">
    <source>
        <dbReference type="ARBA" id="ARBA00004651"/>
    </source>
</evidence>
<dbReference type="EMBL" id="JBOK01000010">
    <property type="protein sequence ID" value="EXU80037.1"/>
    <property type="molecule type" value="Genomic_DNA"/>
</dbReference>
<dbReference type="PROSITE" id="PS51012">
    <property type="entry name" value="ABC_TM2"/>
    <property type="match status" value="1"/>
</dbReference>
<keyword evidence="3 11" id="KW-0813">Transport</keyword>
<evidence type="ECO:0000259" key="12">
    <source>
        <dbReference type="PROSITE" id="PS51012"/>
    </source>
</evidence>
<evidence type="ECO:0000313" key="14">
    <source>
        <dbReference type="Proteomes" id="UP000020766"/>
    </source>
</evidence>
<dbReference type="Proteomes" id="UP000020766">
    <property type="component" value="Unassembled WGS sequence"/>
</dbReference>
<keyword evidence="14" id="KW-1185">Reference proteome</keyword>
<dbReference type="PANTHER" id="PTHR30413">
    <property type="entry name" value="INNER MEMBRANE TRANSPORT PERMEASE"/>
    <property type="match status" value="1"/>
</dbReference>
<comment type="subcellular location">
    <subcellularLocation>
        <location evidence="11">Cell inner membrane</location>
        <topology evidence="11">Multi-pass membrane protein</topology>
    </subcellularLocation>
    <subcellularLocation>
        <location evidence="1">Cell membrane</location>
        <topology evidence="1">Multi-pass membrane protein</topology>
    </subcellularLocation>
</comment>
<keyword evidence="7" id="KW-0972">Capsule biogenesis/degradation</keyword>
<evidence type="ECO:0000256" key="11">
    <source>
        <dbReference type="RuleBase" id="RU361157"/>
    </source>
</evidence>
<comment type="caution">
    <text evidence="11">Lacks conserved residue(s) required for the propagation of feature annotation.</text>
</comment>
<organism evidence="13 14">
    <name type="scientific">Comamonas aquatica DA1877</name>
    <dbReference type="NCBI Taxonomy" id="1457173"/>
    <lineage>
        <taxon>Bacteria</taxon>
        <taxon>Pseudomonadati</taxon>
        <taxon>Pseudomonadota</taxon>
        <taxon>Betaproteobacteria</taxon>
        <taxon>Burkholderiales</taxon>
        <taxon>Comamonadaceae</taxon>
        <taxon>Comamonas</taxon>
    </lineage>
</organism>
<feature type="transmembrane region" description="Helical" evidence="11">
    <location>
        <begin position="237"/>
        <end position="255"/>
    </location>
</feature>
<evidence type="ECO:0000256" key="10">
    <source>
        <dbReference type="ARBA" id="ARBA00023136"/>
    </source>
</evidence>
<dbReference type="InterPro" id="IPR000412">
    <property type="entry name" value="ABC_2_transport"/>
</dbReference>
<feature type="domain" description="ABC transmembrane type-2" evidence="12">
    <location>
        <begin position="36"/>
        <end position="258"/>
    </location>
</feature>
<keyword evidence="4 11" id="KW-1003">Cell membrane</keyword>
<keyword evidence="9" id="KW-0625">Polysaccharide transport</keyword>
<feature type="transmembrane region" description="Helical" evidence="11">
    <location>
        <begin position="38"/>
        <end position="59"/>
    </location>
</feature>
<dbReference type="InterPro" id="IPR013525">
    <property type="entry name" value="ABC2_TM"/>
</dbReference>
<evidence type="ECO:0000256" key="7">
    <source>
        <dbReference type="ARBA" id="ARBA00022903"/>
    </source>
</evidence>
<evidence type="ECO:0000256" key="8">
    <source>
        <dbReference type="ARBA" id="ARBA00022989"/>
    </source>
</evidence>
<protein>
    <recommendedName>
        <fullName evidence="11">Transport permease protein</fullName>
    </recommendedName>
</protein>
<keyword evidence="6 11" id="KW-0812">Transmembrane</keyword>
<keyword evidence="10 11" id="KW-0472">Membrane</keyword>
<sequence length="265" mass="29879">MMRLPVSQWKPWQSALSVWKALFLREAMVRMFGSRVAWVWLVLEPVANVLWLILIFTVIRVRHVGGIETPLWIASGMLVFMTFRRTVSQVQNGVDANSSLFAYRQVRPADVVLVRSVVEGVTMLLISATVFAVGGMMGWMSWPASGWDVLEAFTLAWLCALGLGMIFGVLVKLVPETERIINFIMMPLMMISGVIFPLSLVQPPYLDWLLLNPVAHAIEASRVGFAPFYHSVAGLDLVYAYQCALVLLFLGLALFRRFNQRLVMQ</sequence>
<dbReference type="GO" id="GO:0015920">
    <property type="term" value="P:lipopolysaccharide transport"/>
    <property type="evidence" value="ECO:0007669"/>
    <property type="project" value="TreeGrafter"/>
</dbReference>
<evidence type="ECO:0000313" key="13">
    <source>
        <dbReference type="EMBL" id="EXU80037.1"/>
    </source>
</evidence>
<dbReference type="PANTHER" id="PTHR30413:SF10">
    <property type="entry name" value="CAPSULE POLYSACCHARIDE EXPORT INNER-MEMBRANE PROTEIN CTRC"/>
    <property type="match status" value="1"/>
</dbReference>
<dbReference type="AlphaFoldDB" id="A0A014QA30"/>
<keyword evidence="8 11" id="KW-1133">Transmembrane helix</keyword>
<evidence type="ECO:0000256" key="9">
    <source>
        <dbReference type="ARBA" id="ARBA00023047"/>
    </source>
</evidence>
<dbReference type="PATRIC" id="fig|1457173.3.peg.1962"/>
<feature type="transmembrane region" description="Helical" evidence="11">
    <location>
        <begin position="154"/>
        <end position="173"/>
    </location>
</feature>